<dbReference type="EMBL" id="JBHMCF010000029">
    <property type="protein sequence ID" value="MFB9473155.1"/>
    <property type="molecule type" value="Genomic_DNA"/>
</dbReference>
<dbReference type="InterPro" id="IPR000182">
    <property type="entry name" value="GNAT_dom"/>
</dbReference>
<dbReference type="Proteomes" id="UP001589568">
    <property type="component" value="Unassembled WGS sequence"/>
</dbReference>
<dbReference type="GO" id="GO:0016746">
    <property type="term" value="F:acyltransferase activity"/>
    <property type="evidence" value="ECO:0007669"/>
    <property type="project" value="UniProtKB-KW"/>
</dbReference>
<dbReference type="EC" id="2.3.1.-" evidence="2"/>
<dbReference type="Gene3D" id="3.40.630.30">
    <property type="match status" value="1"/>
</dbReference>
<dbReference type="RefSeq" id="WP_379484037.1">
    <property type="nucleotide sequence ID" value="NZ_JBHMCF010000029.1"/>
</dbReference>
<dbReference type="CDD" id="cd04301">
    <property type="entry name" value="NAT_SF"/>
    <property type="match status" value="1"/>
</dbReference>
<dbReference type="InterPro" id="IPR016181">
    <property type="entry name" value="Acyl_CoA_acyltransferase"/>
</dbReference>
<name>A0ABV5NS89_9ACTN</name>
<proteinExistence type="predicted"/>
<dbReference type="SUPFAM" id="SSF55729">
    <property type="entry name" value="Acyl-CoA N-acyltransferases (Nat)"/>
    <property type="match status" value="1"/>
</dbReference>
<accession>A0ABV5NS89</accession>
<keyword evidence="2" id="KW-0012">Acyltransferase</keyword>
<feature type="domain" description="N-acetyltransferase" evidence="1">
    <location>
        <begin position="108"/>
        <end position="233"/>
    </location>
</feature>
<evidence type="ECO:0000259" key="1">
    <source>
        <dbReference type="PROSITE" id="PS51186"/>
    </source>
</evidence>
<protein>
    <submittedName>
        <fullName evidence="2">GNAT family N-acetyltransferase</fullName>
        <ecNumber evidence="2">2.3.1.-</ecNumber>
    </submittedName>
</protein>
<dbReference type="Pfam" id="PF24553">
    <property type="entry name" value="Rv0428c_C"/>
    <property type="match status" value="1"/>
</dbReference>
<keyword evidence="2" id="KW-0808">Transferase</keyword>
<reference evidence="2 3" key="1">
    <citation type="submission" date="2024-09" db="EMBL/GenBank/DDBJ databases">
        <authorList>
            <person name="Sun Q."/>
            <person name="Mori K."/>
        </authorList>
    </citation>
    <scope>NUCLEOTIDE SEQUENCE [LARGE SCALE GENOMIC DNA]</scope>
    <source>
        <strain evidence="2 3">JCM 3324</strain>
    </source>
</reference>
<dbReference type="InterPro" id="IPR056935">
    <property type="entry name" value="Rv0428c-like_C"/>
</dbReference>
<sequence length="233" mass="25340">MDVDLLVHEAWPAFEVRAYDGWLLRHAGGVTKRANSVLALDRPSDLDRAISAAEDFYRERGRRCFFSMGPGTMPGLDEELGRRGYEVVDPTVVMSGTPKGEPAPEVRVEERPWPGWLETWWAVDGRYADGLAVAERICTGVPALYAAYEEGGRALAVGRAVPQGDTLGVYCMATLPGARRRGLARTVLRALVAHAGGGEAYLVVTAQNAGAQSLYRSEGFTATGRYHYRAAPL</sequence>
<keyword evidence="3" id="KW-1185">Reference proteome</keyword>
<evidence type="ECO:0000313" key="2">
    <source>
        <dbReference type="EMBL" id="MFB9473155.1"/>
    </source>
</evidence>
<comment type="caution">
    <text evidence="2">The sequence shown here is derived from an EMBL/GenBank/DDBJ whole genome shotgun (WGS) entry which is preliminary data.</text>
</comment>
<evidence type="ECO:0000313" key="3">
    <source>
        <dbReference type="Proteomes" id="UP001589568"/>
    </source>
</evidence>
<gene>
    <name evidence="2" type="ORF">ACFFR3_26955</name>
</gene>
<organism evidence="2 3">
    <name type="scientific">Nonomuraea salmonea</name>
    <dbReference type="NCBI Taxonomy" id="46181"/>
    <lineage>
        <taxon>Bacteria</taxon>
        <taxon>Bacillati</taxon>
        <taxon>Actinomycetota</taxon>
        <taxon>Actinomycetes</taxon>
        <taxon>Streptosporangiales</taxon>
        <taxon>Streptosporangiaceae</taxon>
        <taxon>Nonomuraea</taxon>
    </lineage>
</organism>
<dbReference type="PROSITE" id="PS51186">
    <property type="entry name" value="GNAT"/>
    <property type="match status" value="1"/>
</dbReference>